<dbReference type="GO" id="GO:0055085">
    <property type="term" value="P:transmembrane transport"/>
    <property type="evidence" value="ECO:0007669"/>
    <property type="project" value="InterPro"/>
</dbReference>
<dbReference type="Proteomes" id="UP000316330">
    <property type="component" value="Unassembled WGS sequence"/>
</dbReference>
<feature type="transmembrane region" description="Helical" evidence="7">
    <location>
        <begin position="232"/>
        <end position="254"/>
    </location>
</feature>
<sequence>MGLQRKQYATAIGFLAPAFAIFFVFFYFPFLQSVYYSFTEWNGLSAPRIIGLDNYKRLFDDPRMIDGLYNTLKMVVFGLLIQNPLALLIAVLLNRKFRTRAFLRTAFYLPVIISLVVASVIFGQILRYDGFVNGLLTAVGLDAFAVDWLGTVKFSFPSIIVLSQWQAIGYCAMIYLAGLQSIPPDMFEAAEIEGARGFVLFRHITFPMLMPAVSIVLFLTIVGALRLFDLPYLLTGGGPGTSSYTLFLAVYNSAFVNQNFGYATAGGIMLAVLIILVAGLQMAITRKREVEL</sequence>
<evidence type="ECO:0000256" key="3">
    <source>
        <dbReference type="ARBA" id="ARBA00022475"/>
    </source>
</evidence>
<gene>
    <name evidence="9" type="ORF">FPZ45_03810</name>
</gene>
<feature type="transmembrane region" description="Helical" evidence="7">
    <location>
        <begin position="105"/>
        <end position="125"/>
    </location>
</feature>
<evidence type="ECO:0000259" key="8">
    <source>
        <dbReference type="PROSITE" id="PS50928"/>
    </source>
</evidence>
<dbReference type="CDD" id="cd06261">
    <property type="entry name" value="TM_PBP2"/>
    <property type="match status" value="1"/>
</dbReference>
<dbReference type="InterPro" id="IPR051393">
    <property type="entry name" value="ABC_transporter_permease"/>
</dbReference>
<feature type="transmembrane region" description="Helical" evidence="7">
    <location>
        <begin position="260"/>
        <end position="280"/>
    </location>
</feature>
<organism evidence="9 10">
    <name type="scientific">Cohnella terricola</name>
    <dbReference type="NCBI Taxonomy" id="1289167"/>
    <lineage>
        <taxon>Bacteria</taxon>
        <taxon>Bacillati</taxon>
        <taxon>Bacillota</taxon>
        <taxon>Bacilli</taxon>
        <taxon>Bacillales</taxon>
        <taxon>Paenibacillaceae</taxon>
        <taxon>Cohnella</taxon>
    </lineage>
</organism>
<dbReference type="AlphaFoldDB" id="A0A559JT21"/>
<reference evidence="9 10" key="1">
    <citation type="submission" date="2019-07" db="EMBL/GenBank/DDBJ databases">
        <authorList>
            <person name="Kim J."/>
        </authorList>
    </citation>
    <scope>NUCLEOTIDE SEQUENCE [LARGE SCALE GENOMIC DNA]</scope>
    <source>
        <strain evidence="9 10">G13</strain>
    </source>
</reference>
<evidence type="ECO:0000256" key="7">
    <source>
        <dbReference type="RuleBase" id="RU363032"/>
    </source>
</evidence>
<evidence type="ECO:0000313" key="9">
    <source>
        <dbReference type="EMBL" id="TVY03026.1"/>
    </source>
</evidence>
<keyword evidence="10" id="KW-1185">Reference proteome</keyword>
<feature type="transmembrane region" description="Helical" evidence="7">
    <location>
        <begin position="74"/>
        <end position="93"/>
    </location>
</feature>
<keyword evidence="2 7" id="KW-0813">Transport</keyword>
<keyword evidence="4 7" id="KW-0812">Transmembrane</keyword>
<keyword evidence="3" id="KW-1003">Cell membrane</keyword>
<dbReference type="PANTHER" id="PTHR30193">
    <property type="entry name" value="ABC TRANSPORTER PERMEASE PROTEIN"/>
    <property type="match status" value="1"/>
</dbReference>
<dbReference type="Gene3D" id="1.10.3720.10">
    <property type="entry name" value="MetI-like"/>
    <property type="match status" value="1"/>
</dbReference>
<dbReference type="InterPro" id="IPR000515">
    <property type="entry name" value="MetI-like"/>
</dbReference>
<keyword evidence="6 7" id="KW-0472">Membrane</keyword>
<comment type="similarity">
    <text evidence="7">Belongs to the binding-protein-dependent transport system permease family.</text>
</comment>
<dbReference type="OrthoDB" id="5174895at2"/>
<evidence type="ECO:0000256" key="4">
    <source>
        <dbReference type="ARBA" id="ARBA00022692"/>
    </source>
</evidence>
<comment type="subcellular location">
    <subcellularLocation>
        <location evidence="1 7">Cell membrane</location>
        <topology evidence="1 7">Multi-pass membrane protein</topology>
    </subcellularLocation>
</comment>
<dbReference type="EMBL" id="VNJJ01000002">
    <property type="protein sequence ID" value="TVY03026.1"/>
    <property type="molecule type" value="Genomic_DNA"/>
</dbReference>
<dbReference type="SUPFAM" id="SSF161098">
    <property type="entry name" value="MetI-like"/>
    <property type="match status" value="1"/>
</dbReference>
<feature type="transmembrane region" description="Helical" evidence="7">
    <location>
        <begin position="204"/>
        <end position="225"/>
    </location>
</feature>
<proteinExistence type="inferred from homology"/>
<evidence type="ECO:0000256" key="6">
    <source>
        <dbReference type="ARBA" id="ARBA00023136"/>
    </source>
</evidence>
<evidence type="ECO:0000256" key="5">
    <source>
        <dbReference type="ARBA" id="ARBA00022989"/>
    </source>
</evidence>
<evidence type="ECO:0000313" key="10">
    <source>
        <dbReference type="Proteomes" id="UP000316330"/>
    </source>
</evidence>
<evidence type="ECO:0000256" key="2">
    <source>
        <dbReference type="ARBA" id="ARBA00022448"/>
    </source>
</evidence>
<feature type="transmembrane region" description="Helical" evidence="7">
    <location>
        <begin position="12"/>
        <end position="31"/>
    </location>
</feature>
<comment type="caution">
    <text evidence="9">The sequence shown here is derived from an EMBL/GenBank/DDBJ whole genome shotgun (WGS) entry which is preliminary data.</text>
</comment>
<dbReference type="Pfam" id="PF00528">
    <property type="entry name" value="BPD_transp_1"/>
    <property type="match status" value="1"/>
</dbReference>
<accession>A0A559JT21</accession>
<evidence type="ECO:0000256" key="1">
    <source>
        <dbReference type="ARBA" id="ARBA00004651"/>
    </source>
</evidence>
<dbReference type="GO" id="GO:0005886">
    <property type="term" value="C:plasma membrane"/>
    <property type="evidence" value="ECO:0007669"/>
    <property type="project" value="UniProtKB-SubCell"/>
</dbReference>
<dbReference type="PROSITE" id="PS50928">
    <property type="entry name" value="ABC_TM1"/>
    <property type="match status" value="1"/>
</dbReference>
<protein>
    <submittedName>
        <fullName evidence="9">Sugar ABC transporter permease</fullName>
    </submittedName>
</protein>
<feature type="domain" description="ABC transmembrane type-1" evidence="8">
    <location>
        <begin position="68"/>
        <end position="281"/>
    </location>
</feature>
<dbReference type="PANTHER" id="PTHR30193:SF37">
    <property type="entry name" value="INNER MEMBRANE ABC TRANSPORTER PERMEASE PROTEIN YCJO"/>
    <property type="match status" value="1"/>
</dbReference>
<name>A0A559JT21_9BACL</name>
<keyword evidence="5 7" id="KW-1133">Transmembrane helix</keyword>
<dbReference type="InterPro" id="IPR035906">
    <property type="entry name" value="MetI-like_sf"/>
</dbReference>